<dbReference type="InterPro" id="IPR036388">
    <property type="entry name" value="WH-like_DNA-bd_sf"/>
</dbReference>
<sequence length="301" mass="34979">MKMLQMTFHYSLEQLLAFQYVAEHLSFKKAADQLFLTPTALSHRIKKLEQQLNLQLFERRTRSISLTPEGEYLLKHVQAGFDQIHTALMQLEQNRQRLFTITATPTFASEWIIPHLPELQQRFPDVMFRVHSSYDVVNMASGMYDLAIRYGSGDYQGVNIEFLAGDEYVVVGCPEMDLSELAWQTVPLIHFTWGDEYCPNRVNWQKWFEKQGMHIQAGQPQVFYTQESHAIQAVLSGQGVALLSRISVAHYLKNQKMKIVSTHREQAMNYYLLTLPDADFIVNEVKNWTRTVFEKSYDSTV</sequence>
<dbReference type="Pfam" id="PF03466">
    <property type="entry name" value="LysR_substrate"/>
    <property type="match status" value="1"/>
</dbReference>
<organism evidence="6 7">
    <name type="scientific">Acinetobacter chinensis</name>
    <dbReference type="NCBI Taxonomy" id="2004650"/>
    <lineage>
        <taxon>Bacteria</taxon>
        <taxon>Pseudomonadati</taxon>
        <taxon>Pseudomonadota</taxon>
        <taxon>Gammaproteobacteria</taxon>
        <taxon>Moraxellales</taxon>
        <taxon>Moraxellaceae</taxon>
        <taxon>Acinetobacter</taxon>
    </lineage>
</organism>
<keyword evidence="4" id="KW-0804">Transcription</keyword>
<evidence type="ECO:0000313" key="7">
    <source>
        <dbReference type="Proteomes" id="UP001278188"/>
    </source>
</evidence>
<comment type="caution">
    <text evidence="6">The sequence shown here is derived from an EMBL/GenBank/DDBJ whole genome shotgun (WGS) entry which is preliminary data.</text>
</comment>
<dbReference type="Gene3D" id="3.40.190.10">
    <property type="entry name" value="Periplasmic binding protein-like II"/>
    <property type="match status" value="2"/>
</dbReference>
<protein>
    <submittedName>
        <fullName evidence="6">LysR substrate-binding domain-containing protein</fullName>
    </submittedName>
</protein>
<dbReference type="InterPro" id="IPR036390">
    <property type="entry name" value="WH_DNA-bd_sf"/>
</dbReference>
<dbReference type="Gene3D" id="1.10.10.10">
    <property type="entry name" value="Winged helix-like DNA-binding domain superfamily/Winged helix DNA-binding domain"/>
    <property type="match status" value="1"/>
</dbReference>
<evidence type="ECO:0000259" key="5">
    <source>
        <dbReference type="PROSITE" id="PS50931"/>
    </source>
</evidence>
<dbReference type="InterPro" id="IPR005119">
    <property type="entry name" value="LysR_subst-bd"/>
</dbReference>
<feature type="domain" description="HTH lysR-type" evidence="5">
    <location>
        <begin position="10"/>
        <end position="67"/>
    </location>
</feature>
<dbReference type="Pfam" id="PF00126">
    <property type="entry name" value="HTH_1"/>
    <property type="match status" value="1"/>
</dbReference>
<dbReference type="SUPFAM" id="SSF53850">
    <property type="entry name" value="Periplasmic binding protein-like II"/>
    <property type="match status" value="1"/>
</dbReference>
<evidence type="ECO:0000256" key="3">
    <source>
        <dbReference type="ARBA" id="ARBA00023125"/>
    </source>
</evidence>
<evidence type="ECO:0000313" key="6">
    <source>
        <dbReference type="EMBL" id="MDV2468598.1"/>
    </source>
</evidence>
<name>A0ABU3WDX8_9GAMM</name>
<dbReference type="PROSITE" id="PS50931">
    <property type="entry name" value="HTH_LYSR"/>
    <property type="match status" value="1"/>
</dbReference>
<dbReference type="RefSeq" id="WP_317082823.1">
    <property type="nucleotide sequence ID" value="NZ_JASVDY010000002.1"/>
</dbReference>
<keyword evidence="3" id="KW-0238">DNA-binding</keyword>
<accession>A0ABU3WDX8</accession>
<dbReference type="Proteomes" id="UP001278188">
    <property type="component" value="Unassembled WGS sequence"/>
</dbReference>
<dbReference type="InterPro" id="IPR058163">
    <property type="entry name" value="LysR-type_TF_proteobact-type"/>
</dbReference>
<dbReference type="PRINTS" id="PR00039">
    <property type="entry name" value="HTHLYSR"/>
</dbReference>
<dbReference type="EMBL" id="JASVDY010000002">
    <property type="protein sequence ID" value="MDV2468598.1"/>
    <property type="molecule type" value="Genomic_DNA"/>
</dbReference>
<gene>
    <name evidence="6" type="ORF">QR674_06350</name>
</gene>
<evidence type="ECO:0000256" key="2">
    <source>
        <dbReference type="ARBA" id="ARBA00023015"/>
    </source>
</evidence>
<dbReference type="SUPFAM" id="SSF46785">
    <property type="entry name" value="Winged helix' DNA-binding domain"/>
    <property type="match status" value="1"/>
</dbReference>
<dbReference type="PANTHER" id="PTHR30537">
    <property type="entry name" value="HTH-TYPE TRANSCRIPTIONAL REGULATOR"/>
    <property type="match status" value="1"/>
</dbReference>
<keyword evidence="7" id="KW-1185">Reference proteome</keyword>
<reference evidence="6 7" key="1">
    <citation type="submission" date="2023-06" db="EMBL/GenBank/DDBJ databases">
        <title>Genomic Analysis of Acinetobacter Strains Recovered from South Australian Aquatic Samples provides Insights into the Circulation of Antibiotic Resistance determinants in the Environment.</title>
        <authorList>
            <person name="Tobin L."/>
            <person name="Jarocki V.M."/>
            <person name="Kenyon J."/>
            <person name="Drigo B."/>
            <person name="Donner E."/>
            <person name="Djordjevic S.P."/>
            <person name="Hamidian M."/>
        </authorList>
    </citation>
    <scope>NUCLEOTIDE SEQUENCE [LARGE SCALE GENOMIC DNA]</scope>
    <source>
        <strain evidence="6 7">SAAc652</strain>
    </source>
</reference>
<comment type="similarity">
    <text evidence="1">Belongs to the LysR transcriptional regulatory family.</text>
</comment>
<dbReference type="PANTHER" id="PTHR30537:SF26">
    <property type="entry name" value="GLYCINE CLEAVAGE SYSTEM TRANSCRIPTIONAL ACTIVATOR"/>
    <property type="match status" value="1"/>
</dbReference>
<evidence type="ECO:0000256" key="1">
    <source>
        <dbReference type="ARBA" id="ARBA00009437"/>
    </source>
</evidence>
<keyword evidence="2" id="KW-0805">Transcription regulation</keyword>
<dbReference type="InterPro" id="IPR000847">
    <property type="entry name" value="LysR_HTH_N"/>
</dbReference>
<evidence type="ECO:0000256" key="4">
    <source>
        <dbReference type="ARBA" id="ARBA00023163"/>
    </source>
</evidence>
<proteinExistence type="inferred from homology"/>